<dbReference type="SUPFAM" id="SSF53850">
    <property type="entry name" value="Periplasmic binding protein-like II"/>
    <property type="match status" value="1"/>
</dbReference>
<name>A0A918BM22_9ACTN</name>
<keyword evidence="4" id="KW-1185">Reference proteome</keyword>
<feature type="domain" description="Solute-binding protein family 5" evidence="2">
    <location>
        <begin position="86"/>
        <end position="118"/>
    </location>
</feature>
<dbReference type="AlphaFoldDB" id="A0A918BM22"/>
<reference evidence="3" key="1">
    <citation type="journal article" date="2014" name="Int. J. Syst. Evol. Microbiol.">
        <title>Complete genome sequence of Corynebacterium casei LMG S-19264T (=DSM 44701T), isolated from a smear-ripened cheese.</title>
        <authorList>
            <consortium name="US DOE Joint Genome Institute (JGI-PGF)"/>
            <person name="Walter F."/>
            <person name="Albersmeier A."/>
            <person name="Kalinowski J."/>
            <person name="Ruckert C."/>
        </authorList>
    </citation>
    <scope>NUCLEOTIDE SEQUENCE</scope>
    <source>
        <strain evidence="3">JCM 3131</strain>
    </source>
</reference>
<organism evidence="3 4">
    <name type="scientific">Streptomyces ruber</name>
    <dbReference type="NCBI Taxonomy" id="83378"/>
    <lineage>
        <taxon>Bacteria</taxon>
        <taxon>Bacillati</taxon>
        <taxon>Actinomycetota</taxon>
        <taxon>Actinomycetes</taxon>
        <taxon>Kitasatosporales</taxon>
        <taxon>Streptomycetaceae</taxon>
        <taxon>Streptomyces</taxon>
    </lineage>
</organism>
<accession>A0A918BM22</accession>
<evidence type="ECO:0000256" key="1">
    <source>
        <dbReference type="SAM" id="MobiDB-lite"/>
    </source>
</evidence>
<dbReference type="Gene3D" id="3.40.190.10">
    <property type="entry name" value="Periplasmic binding protein-like II"/>
    <property type="match status" value="1"/>
</dbReference>
<evidence type="ECO:0000313" key="3">
    <source>
        <dbReference type="EMBL" id="GGQ79009.1"/>
    </source>
</evidence>
<feature type="region of interest" description="Disordered" evidence="1">
    <location>
        <begin position="157"/>
        <end position="176"/>
    </location>
</feature>
<sequence>MSAQRTARGAVRGPWPPRRPPSLAVGGCSGGGGTAGRDDDTFVHLIGTGLVTECDPARSYSDEMVALANTYETLTRYDAGTGRAEGVLATRWTSSKDRRTWTFTLRDHVRFRSGHPLTLVVERLCRHVAVLRHGRVVVEGLLADVLRHPAHPATRALRDAVPRLPPAPRPSSDPPR</sequence>
<protein>
    <recommendedName>
        <fullName evidence="2">Solute-binding protein family 5 domain-containing protein</fullName>
    </recommendedName>
</protein>
<feature type="region of interest" description="Disordered" evidence="1">
    <location>
        <begin position="1"/>
        <end position="32"/>
    </location>
</feature>
<dbReference type="Proteomes" id="UP000620156">
    <property type="component" value="Unassembled WGS sequence"/>
</dbReference>
<proteinExistence type="predicted"/>
<dbReference type="InterPro" id="IPR000914">
    <property type="entry name" value="SBP_5_dom"/>
</dbReference>
<reference evidence="3" key="2">
    <citation type="submission" date="2020-09" db="EMBL/GenBank/DDBJ databases">
        <authorList>
            <person name="Sun Q."/>
            <person name="Ohkuma M."/>
        </authorList>
    </citation>
    <scope>NUCLEOTIDE SEQUENCE</scope>
    <source>
        <strain evidence="3">JCM 3131</strain>
    </source>
</reference>
<gene>
    <name evidence="3" type="ORF">GCM10010145_55920</name>
</gene>
<comment type="caution">
    <text evidence="3">The sequence shown here is derived from an EMBL/GenBank/DDBJ whole genome shotgun (WGS) entry which is preliminary data.</text>
</comment>
<dbReference type="RefSeq" id="WP_189219654.1">
    <property type="nucleotide sequence ID" value="NZ_BMQK01000016.1"/>
</dbReference>
<dbReference type="EMBL" id="BMQK01000016">
    <property type="protein sequence ID" value="GGQ79009.1"/>
    <property type="molecule type" value="Genomic_DNA"/>
</dbReference>
<dbReference type="Pfam" id="PF00496">
    <property type="entry name" value="SBP_bac_5"/>
    <property type="match status" value="1"/>
</dbReference>
<evidence type="ECO:0000259" key="2">
    <source>
        <dbReference type="Pfam" id="PF00496"/>
    </source>
</evidence>
<evidence type="ECO:0000313" key="4">
    <source>
        <dbReference type="Proteomes" id="UP000620156"/>
    </source>
</evidence>
<feature type="compositionally biased region" description="Pro residues" evidence="1">
    <location>
        <begin position="163"/>
        <end position="176"/>
    </location>
</feature>